<accession>A0A846RQ61</accession>
<sequence length="333" mass="35071">MRKSITSVSGAALLLLAVSACGDAAGQQSTGEVSENYPEENLTMVVGYGPGGSTDVGARLMADALEDELGVSITVENREGAGGQVGLTAVANAPCDGYTFGTANFPSAIVSVLDESRGATYDRESFAPIALQVVDPTAIVVAPDSPYETIDDLIAAAEENPGELLYTTTGVASNEHFAMVAVQEASGAEFSPVHFPDGGGAPKTAFLGGETEIYVANVSDVVEMTENGQGKVLGIMDEERSPFLPDVPTFTESGYDVEISSSRGYTFPSCVPEQAVTTISDAMGTIMENEEFLTPMQELGLAPSYRDAEAYAEYWTETQNTFEELFPLVREEG</sequence>
<keyword evidence="4" id="KW-1185">Reference proteome</keyword>
<dbReference type="Gene3D" id="3.40.190.10">
    <property type="entry name" value="Periplasmic binding protein-like II"/>
    <property type="match status" value="1"/>
</dbReference>
<dbReference type="InterPro" id="IPR005064">
    <property type="entry name" value="BUG"/>
</dbReference>
<dbReference type="InterPro" id="IPR042100">
    <property type="entry name" value="Bug_dom1"/>
</dbReference>
<evidence type="ECO:0000313" key="3">
    <source>
        <dbReference type="EMBL" id="NJC23700.1"/>
    </source>
</evidence>
<dbReference type="PANTHER" id="PTHR42928">
    <property type="entry name" value="TRICARBOXYLATE-BINDING PROTEIN"/>
    <property type="match status" value="1"/>
</dbReference>
<reference evidence="3 4" key="1">
    <citation type="submission" date="2020-03" db="EMBL/GenBank/DDBJ databases">
        <title>Sequencing the genomes of 1000 actinobacteria strains.</title>
        <authorList>
            <person name="Klenk H.-P."/>
        </authorList>
    </citation>
    <scope>NUCLEOTIDE SEQUENCE [LARGE SCALE GENOMIC DNA]</scope>
    <source>
        <strain evidence="3 4">DSM 16403</strain>
    </source>
</reference>
<keyword evidence="3" id="KW-0675">Receptor</keyword>
<evidence type="ECO:0000256" key="1">
    <source>
        <dbReference type="ARBA" id="ARBA00006987"/>
    </source>
</evidence>
<dbReference type="PIRSF" id="PIRSF017082">
    <property type="entry name" value="YflP"/>
    <property type="match status" value="1"/>
</dbReference>
<dbReference type="PROSITE" id="PS51257">
    <property type="entry name" value="PROKAR_LIPOPROTEIN"/>
    <property type="match status" value="1"/>
</dbReference>
<name>A0A846RQ61_9MICC</name>
<dbReference type="EMBL" id="JAATJL010000001">
    <property type="protein sequence ID" value="NJC23700.1"/>
    <property type="molecule type" value="Genomic_DNA"/>
</dbReference>
<dbReference type="Proteomes" id="UP000547458">
    <property type="component" value="Unassembled WGS sequence"/>
</dbReference>
<feature type="chain" id="PRO_5032591334" evidence="2">
    <location>
        <begin position="25"/>
        <end position="333"/>
    </location>
</feature>
<keyword evidence="2" id="KW-0732">Signal</keyword>
<gene>
    <name evidence="3" type="ORF">BJ994_002776</name>
</gene>
<dbReference type="Gene3D" id="3.40.190.150">
    <property type="entry name" value="Bordetella uptake gene, domain 1"/>
    <property type="match status" value="1"/>
</dbReference>
<dbReference type="PANTHER" id="PTHR42928:SF5">
    <property type="entry name" value="BLR1237 PROTEIN"/>
    <property type="match status" value="1"/>
</dbReference>
<feature type="signal peptide" evidence="2">
    <location>
        <begin position="1"/>
        <end position="24"/>
    </location>
</feature>
<dbReference type="CDD" id="cd07012">
    <property type="entry name" value="PBP2_Bug_TTT"/>
    <property type="match status" value="1"/>
</dbReference>
<comment type="caution">
    <text evidence="3">The sequence shown here is derived from an EMBL/GenBank/DDBJ whole genome shotgun (WGS) entry which is preliminary data.</text>
</comment>
<organism evidence="3 4">
    <name type="scientific">Arthrobacter pigmenti</name>
    <dbReference type="NCBI Taxonomy" id="271432"/>
    <lineage>
        <taxon>Bacteria</taxon>
        <taxon>Bacillati</taxon>
        <taxon>Actinomycetota</taxon>
        <taxon>Actinomycetes</taxon>
        <taxon>Micrococcales</taxon>
        <taxon>Micrococcaceae</taxon>
        <taxon>Arthrobacter</taxon>
    </lineage>
</organism>
<dbReference type="Pfam" id="PF03401">
    <property type="entry name" value="TctC"/>
    <property type="match status" value="1"/>
</dbReference>
<proteinExistence type="inferred from homology"/>
<dbReference type="SUPFAM" id="SSF53850">
    <property type="entry name" value="Periplasmic binding protein-like II"/>
    <property type="match status" value="1"/>
</dbReference>
<dbReference type="RefSeq" id="WP_167994973.1">
    <property type="nucleotide sequence ID" value="NZ_JAATJL010000001.1"/>
</dbReference>
<dbReference type="AlphaFoldDB" id="A0A846RQ61"/>
<protein>
    <submittedName>
        <fullName evidence="3">Tripartite-type tricarboxylate transporter receptor subunit TctC</fullName>
    </submittedName>
</protein>
<evidence type="ECO:0000256" key="2">
    <source>
        <dbReference type="SAM" id="SignalP"/>
    </source>
</evidence>
<evidence type="ECO:0000313" key="4">
    <source>
        <dbReference type="Proteomes" id="UP000547458"/>
    </source>
</evidence>
<comment type="similarity">
    <text evidence="1">Belongs to the UPF0065 (bug) family.</text>
</comment>